<comment type="similarity">
    <text evidence="1">Belongs to the type II topoisomerase GyrA/ParC subunit family.</text>
</comment>
<evidence type="ECO:0000256" key="1">
    <source>
        <dbReference type="ARBA" id="ARBA00008263"/>
    </source>
</evidence>
<evidence type="ECO:0000256" key="6">
    <source>
        <dbReference type="SAM" id="Coils"/>
    </source>
</evidence>
<dbReference type="PANTHER" id="PTHR43493">
    <property type="entry name" value="DNA GYRASE/TOPOISOMERASE SUBUNIT A"/>
    <property type="match status" value="1"/>
</dbReference>
<feature type="active site" description="O-(5'-phospho-DNA)-tyrosine intermediate" evidence="5">
    <location>
        <position position="148"/>
    </location>
</feature>
<keyword evidence="6" id="KW-0175">Coiled coil</keyword>
<keyword evidence="3 5" id="KW-0238">DNA-binding</keyword>
<dbReference type="SMART" id="SM00434">
    <property type="entry name" value="TOP4c"/>
    <property type="match status" value="1"/>
</dbReference>
<reference evidence="9 10" key="1">
    <citation type="submission" date="2019-06" db="EMBL/GenBank/DDBJ databases">
        <authorList>
            <person name="Kincaid V.D."/>
            <person name="Fuller A."/>
            <person name="Hodges K."/>
            <person name="Bansal M."/>
            <person name="Essig J."/>
            <person name="Johnson A."/>
        </authorList>
    </citation>
    <scope>NUCLEOTIDE SEQUENCE [LARGE SCALE GENOMIC DNA]</scope>
</reference>
<dbReference type="InterPro" id="IPR013757">
    <property type="entry name" value="Topo_IIA_A_a_sf"/>
</dbReference>
<dbReference type="GeneID" id="56135933"/>
<dbReference type="Gene3D" id="1.10.268.10">
    <property type="entry name" value="Topoisomerase, domain 3"/>
    <property type="match status" value="1"/>
</dbReference>
<dbReference type="Pfam" id="PF00521">
    <property type="entry name" value="DNA_topoisoIV"/>
    <property type="match status" value="1"/>
</dbReference>
<evidence type="ECO:0000256" key="4">
    <source>
        <dbReference type="ARBA" id="ARBA00023235"/>
    </source>
</evidence>
<feature type="coiled-coil region" evidence="6">
    <location>
        <begin position="454"/>
        <end position="493"/>
    </location>
</feature>
<dbReference type="EMBL" id="MN094788">
    <property type="protein sequence ID" value="QDH83476.1"/>
    <property type="molecule type" value="Genomic_DNA"/>
</dbReference>
<dbReference type="RefSeq" id="YP_009903657.1">
    <property type="nucleotide sequence ID" value="NC_049849.1"/>
</dbReference>
<evidence type="ECO:0000256" key="3">
    <source>
        <dbReference type="ARBA" id="ARBA00023125"/>
    </source>
</evidence>
<feature type="compositionally biased region" description="Basic and acidic residues" evidence="7">
    <location>
        <begin position="494"/>
        <end position="507"/>
    </location>
</feature>
<sequence length="538" mass="60124">MMLKKKVKKVKKATGLRMSAVDATEVTVNVDKMLAANVDKIAADEFAARALRTYGSYVVEDRAIPDYRDGLKPSHRAIIWALDGINLRPNAKHKKSARAVGDAMGKFHPHGDSGLYTAMETLVNTIPPSIDGQGNWGTPINMAAAQRYTEAKMSKFTHLFLLDKEYLQVVPKVQNYSGDEVWPVYLPALLPYILFNGGTPPPAYGVKAGNPSFSFDSVSKIVTAMLRGEKYDAKRLSKELQLFHNFGCEPVITKDEYLQFMATGKGSVKYRGVVNTDPKKKIIHITTFVPNGFASTNGIEKALNNIAELKGVKRAFSKQGKKSPGSGPYGALYVIECQKSIKDSEFQKIVEKVKQQVTNSVPYRLGVTVRSKTEETEFKYLNFVQFFQAWVNYRVKLEVRLIKHLIAKVERELYINRVYLYAVEHMKEILAALPKVLVKDDPNTALSKALKIPLEDATIILDRKVRQLAKLEAAALKAKIKELETELKTLKTDLKKPGERAARDTEQRVASYLKAPDSTNSGIPVVVKTQQTKKIKKS</sequence>
<feature type="domain" description="Topo IIA-type catalytic" evidence="8">
    <location>
        <begin position="64"/>
        <end position="538"/>
    </location>
</feature>
<protein>
    <submittedName>
        <fullName evidence="9">DNA topoisomerase IV subunit A</fullName>
    </submittedName>
</protein>
<comment type="catalytic activity">
    <reaction evidence="5">
        <text>ATP-dependent breakage, passage and rejoining of double-stranded DNA.</text>
        <dbReference type="EC" id="5.6.2.2"/>
    </reaction>
</comment>
<name>A0A514CSM8_9CAUD</name>
<accession>A0A514CSM8</accession>
<dbReference type="KEGG" id="vg:56135933"/>
<organism evidence="9 10">
    <name type="scientific">Achromobacter phage Motura</name>
    <dbReference type="NCBI Taxonomy" id="2591403"/>
    <lineage>
        <taxon>Viruses</taxon>
        <taxon>Duplodnaviria</taxon>
        <taxon>Heunggongvirae</taxon>
        <taxon>Uroviricota</taxon>
        <taxon>Caudoviricetes</taxon>
        <taxon>Moturavirus</taxon>
        <taxon>Moturavirus motura</taxon>
    </lineage>
</organism>
<dbReference type="Proteomes" id="UP000320799">
    <property type="component" value="Segment"/>
</dbReference>
<evidence type="ECO:0000259" key="8">
    <source>
        <dbReference type="PROSITE" id="PS52040"/>
    </source>
</evidence>
<dbReference type="PANTHER" id="PTHR43493:SF5">
    <property type="entry name" value="DNA GYRASE SUBUNIT A, CHLOROPLASTIC_MITOCHONDRIAL"/>
    <property type="match status" value="1"/>
</dbReference>
<evidence type="ECO:0000256" key="5">
    <source>
        <dbReference type="PROSITE-ProRule" id="PRU01384"/>
    </source>
</evidence>
<feature type="region of interest" description="Disordered" evidence="7">
    <location>
        <begin position="494"/>
        <end position="538"/>
    </location>
</feature>
<dbReference type="GO" id="GO:0009330">
    <property type="term" value="C:DNA topoisomerase type II (double strand cut, ATP-hydrolyzing) complex"/>
    <property type="evidence" value="ECO:0007669"/>
    <property type="project" value="TreeGrafter"/>
</dbReference>
<proteinExistence type="inferred from homology"/>
<evidence type="ECO:0000313" key="9">
    <source>
        <dbReference type="EMBL" id="QDH83476.1"/>
    </source>
</evidence>
<dbReference type="GO" id="GO:0003677">
    <property type="term" value="F:DNA binding"/>
    <property type="evidence" value="ECO:0007669"/>
    <property type="project" value="UniProtKB-UniRule"/>
</dbReference>
<evidence type="ECO:0000313" key="10">
    <source>
        <dbReference type="Proteomes" id="UP000320799"/>
    </source>
</evidence>
<keyword evidence="4 5" id="KW-0413">Isomerase</keyword>
<dbReference type="Gene3D" id="3.90.199.10">
    <property type="entry name" value="Topoisomerase II, domain 5"/>
    <property type="match status" value="1"/>
</dbReference>
<dbReference type="InterPro" id="IPR013758">
    <property type="entry name" value="Topo_IIA_A/C_ab"/>
</dbReference>
<keyword evidence="2 5" id="KW-0799">Topoisomerase</keyword>
<dbReference type="Gene3D" id="3.30.1360.40">
    <property type="match status" value="1"/>
</dbReference>
<evidence type="ECO:0000256" key="7">
    <source>
        <dbReference type="SAM" id="MobiDB-lite"/>
    </source>
</evidence>
<dbReference type="GO" id="GO:0006265">
    <property type="term" value="P:DNA topological change"/>
    <property type="evidence" value="ECO:0007669"/>
    <property type="project" value="UniProtKB-UniRule"/>
</dbReference>
<dbReference type="PROSITE" id="PS52040">
    <property type="entry name" value="TOPO_IIA"/>
    <property type="match status" value="1"/>
</dbReference>
<keyword evidence="10" id="KW-1185">Reference proteome</keyword>
<dbReference type="InterPro" id="IPR013760">
    <property type="entry name" value="Topo_IIA-like_dom_sf"/>
</dbReference>
<dbReference type="GO" id="GO:0005524">
    <property type="term" value="F:ATP binding"/>
    <property type="evidence" value="ECO:0007669"/>
    <property type="project" value="InterPro"/>
</dbReference>
<dbReference type="SUPFAM" id="SSF56719">
    <property type="entry name" value="Type II DNA topoisomerase"/>
    <property type="match status" value="1"/>
</dbReference>
<dbReference type="InterPro" id="IPR002205">
    <property type="entry name" value="Topo_IIA_dom_A"/>
</dbReference>
<dbReference type="InterPro" id="IPR050220">
    <property type="entry name" value="Type_II_DNA_Topoisomerases"/>
</dbReference>
<evidence type="ECO:0000256" key="2">
    <source>
        <dbReference type="ARBA" id="ARBA00023029"/>
    </source>
</evidence>
<dbReference type="GO" id="GO:0003918">
    <property type="term" value="F:DNA topoisomerase type II (double strand cut, ATP-hydrolyzing) activity"/>
    <property type="evidence" value="ECO:0007669"/>
    <property type="project" value="UniProtKB-EC"/>
</dbReference>